<dbReference type="RefSeq" id="WP_047035107.1">
    <property type="nucleotide sequence ID" value="NZ_CP011403.1"/>
</dbReference>
<protein>
    <submittedName>
        <fullName evidence="2">Uncharacterized protein</fullName>
    </submittedName>
</protein>
<dbReference type="PATRIC" id="fig|1194971.3.peg.250"/>
<evidence type="ECO:0000256" key="1">
    <source>
        <dbReference type="SAM" id="Phobius"/>
    </source>
</evidence>
<evidence type="ECO:0000313" key="3">
    <source>
        <dbReference type="Proteomes" id="UP000035027"/>
    </source>
</evidence>
<evidence type="ECO:0000313" key="2">
    <source>
        <dbReference type="EMBL" id="AKI03802.1"/>
    </source>
</evidence>
<accession>A0A0F7PR85</accession>
<sequence length="108" mass="12526">MKELTNKEKEIIKKIGSGQKLPTGNKYYNDNYVLRELVDNHYIGLDLDFNESYIITGYYLTDKGSREYDLINDKRKERVNNNLTSAIITVLKYLISAIIGGLISHYLF</sequence>
<dbReference type="EMBL" id="CP011403">
    <property type="protein sequence ID" value="AKI03802.1"/>
    <property type="molecule type" value="Genomic_DNA"/>
</dbReference>
<gene>
    <name evidence="2" type="ORF">LsR_00251</name>
</gene>
<organism evidence="2 3">
    <name type="scientific">Ligilactobacillus salivarius str. Ren</name>
    <dbReference type="NCBI Taxonomy" id="1194971"/>
    <lineage>
        <taxon>Bacteria</taxon>
        <taxon>Bacillati</taxon>
        <taxon>Bacillota</taxon>
        <taxon>Bacilli</taxon>
        <taxon>Lactobacillales</taxon>
        <taxon>Lactobacillaceae</taxon>
        <taxon>Ligilactobacillus</taxon>
    </lineage>
</organism>
<keyword evidence="1" id="KW-0812">Transmembrane</keyword>
<feature type="transmembrane region" description="Helical" evidence="1">
    <location>
        <begin position="83"/>
        <end position="107"/>
    </location>
</feature>
<dbReference type="AlphaFoldDB" id="A0A0F7PR85"/>
<reference evidence="2 3" key="1">
    <citation type="submission" date="2015-05" db="EMBL/GenBank/DDBJ databases">
        <title>Complete genome sequence of Lactobacillus salivarius Ren, a probiotic strain with antitumor activity.</title>
        <authorList>
            <person name="Sun E."/>
            <person name="Zhao L."/>
            <person name="Liu S."/>
            <person name="Zhang M."/>
            <person name="Guo H."/>
            <person name="Ren F."/>
        </authorList>
    </citation>
    <scope>NUCLEOTIDE SEQUENCE [LARGE SCALE GENOMIC DNA]</scope>
    <source>
        <strain evidence="2 3">Ren</strain>
    </source>
</reference>
<keyword evidence="1" id="KW-1133">Transmembrane helix</keyword>
<proteinExistence type="predicted"/>
<keyword evidence="1" id="KW-0472">Membrane</keyword>
<name>A0A0F7PR85_9LACO</name>
<dbReference type="Proteomes" id="UP000035027">
    <property type="component" value="Chromosome"/>
</dbReference>